<proteinExistence type="predicted"/>
<dbReference type="InterPro" id="IPR028098">
    <property type="entry name" value="Glyco_trans_4-like_N"/>
</dbReference>
<dbReference type="GO" id="GO:0016757">
    <property type="term" value="F:glycosyltransferase activity"/>
    <property type="evidence" value="ECO:0007669"/>
    <property type="project" value="TreeGrafter"/>
</dbReference>
<evidence type="ECO:0000313" key="4">
    <source>
        <dbReference type="Proteomes" id="UP000318741"/>
    </source>
</evidence>
<sequence length="396" mass="42022">MPAPLHILMTADTCGGVWTQALELCRGLGERGHRVTLATSGGLPTEDQRAAVERLPGVALHATAFKLEWMPDPAADVRAFGDQLERLCEELRPDVVHLNEFTHGAQDFGGAPKLVVGHSDVCSWHAAVRGCEAGDEWNAYRRAVAAGLRGADAVAAPTAWMLEQLETRFGPLPAPRAIHNGLGDPASEGASALRAARDERAEHGGLTPHRSPYVFAAGRYWDEAKNLAALAEVAPRLDCPVKMAGLPSPDGAASSGAPPSGVEFLGRLNADQMAAAYRGALVYCLPAKYEPFGLTPLEAANHGCALVLGDLPSLREVWGDAAIYVPPDDREALFYGVHNALRYGEELADRMLAAGERAQRYTRAAMIDGYLATYQELCGDAPQTPELAAAASGGAF</sequence>
<dbReference type="PANTHER" id="PTHR46401">
    <property type="entry name" value="GLYCOSYLTRANSFERASE WBBK-RELATED"/>
    <property type="match status" value="1"/>
</dbReference>
<name>A0A517P5P1_9PLAN</name>
<organism evidence="3 4">
    <name type="scientific">Alienimonas californiensis</name>
    <dbReference type="NCBI Taxonomy" id="2527989"/>
    <lineage>
        <taxon>Bacteria</taxon>
        <taxon>Pseudomonadati</taxon>
        <taxon>Planctomycetota</taxon>
        <taxon>Planctomycetia</taxon>
        <taxon>Planctomycetales</taxon>
        <taxon>Planctomycetaceae</taxon>
        <taxon>Alienimonas</taxon>
    </lineage>
</organism>
<dbReference type="SUPFAM" id="SSF53756">
    <property type="entry name" value="UDP-Glycosyltransferase/glycogen phosphorylase"/>
    <property type="match status" value="1"/>
</dbReference>
<dbReference type="PANTHER" id="PTHR46401:SF2">
    <property type="entry name" value="GLYCOSYLTRANSFERASE WBBK-RELATED"/>
    <property type="match status" value="1"/>
</dbReference>
<evidence type="ECO:0000313" key="3">
    <source>
        <dbReference type="EMBL" id="QDT14698.1"/>
    </source>
</evidence>
<evidence type="ECO:0000259" key="2">
    <source>
        <dbReference type="Pfam" id="PF13439"/>
    </source>
</evidence>
<dbReference type="RefSeq" id="WP_145357564.1">
    <property type="nucleotide sequence ID" value="NZ_CP036265.1"/>
</dbReference>
<evidence type="ECO:0000256" key="1">
    <source>
        <dbReference type="ARBA" id="ARBA00022679"/>
    </source>
</evidence>
<dbReference type="EMBL" id="CP036265">
    <property type="protein sequence ID" value="QDT14698.1"/>
    <property type="molecule type" value="Genomic_DNA"/>
</dbReference>
<dbReference type="AlphaFoldDB" id="A0A517P5P1"/>
<dbReference type="GO" id="GO:0009103">
    <property type="term" value="P:lipopolysaccharide biosynthetic process"/>
    <property type="evidence" value="ECO:0007669"/>
    <property type="project" value="TreeGrafter"/>
</dbReference>
<dbReference type="Pfam" id="PF13692">
    <property type="entry name" value="Glyco_trans_1_4"/>
    <property type="match status" value="1"/>
</dbReference>
<dbReference type="Proteomes" id="UP000318741">
    <property type="component" value="Chromosome"/>
</dbReference>
<dbReference type="Pfam" id="PF13439">
    <property type="entry name" value="Glyco_transf_4"/>
    <property type="match status" value="1"/>
</dbReference>
<dbReference type="CDD" id="cd03801">
    <property type="entry name" value="GT4_PimA-like"/>
    <property type="match status" value="1"/>
</dbReference>
<dbReference type="OrthoDB" id="9795068at2"/>
<dbReference type="Gene3D" id="3.40.50.2000">
    <property type="entry name" value="Glycogen Phosphorylase B"/>
    <property type="match status" value="2"/>
</dbReference>
<dbReference type="KEGG" id="acaf:CA12_07760"/>
<keyword evidence="4" id="KW-1185">Reference proteome</keyword>
<keyword evidence="1 3" id="KW-0808">Transferase</keyword>
<protein>
    <submittedName>
        <fullName evidence="3">Glycosyl transferases group 1</fullName>
    </submittedName>
</protein>
<gene>
    <name evidence="3" type="ORF">CA12_07760</name>
</gene>
<feature type="domain" description="Glycosyltransferase subfamily 4-like N-terminal" evidence="2">
    <location>
        <begin position="15"/>
        <end position="181"/>
    </location>
</feature>
<accession>A0A517P5P1</accession>
<reference evidence="3 4" key="1">
    <citation type="submission" date="2019-02" db="EMBL/GenBank/DDBJ databases">
        <title>Deep-cultivation of Planctomycetes and their phenomic and genomic characterization uncovers novel biology.</title>
        <authorList>
            <person name="Wiegand S."/>
            <person name="Jogler M."/>
            <person name="Boedeker C."/>
            <person name="Pinto D."/>
            <person name="Vollmers J."/>
            <person name="Rivas-Marin E."/>
            <person name="Kohn T."/>
            <person name="Peeters S.H."/>
            <person name="Heuer A."/>
            <person name="Rast P."/>
            <person name="Oberbeckmann S."/>
            <person name="Bunk B."/>
            <person name="Jeske O."/>
            <person name="Meyerdierks A."/>
            <person name="Storesund J.E."/>
            <person name="Kallscheuer N."/>
            <person name="Luecker S."/>
            <person name="Lage O.M."/>
            <person name="Pohl T."/>
            <person name="Merkel B.J."/>
            <person name="Hornburger P."/>
            <person name="Mueller R.-W."/>
            <person name="Bruemmer F."/>
            <person name="Labrenz M."/>
            <person name="Spormann A.M."/>
            <person name="Op den Camp H."/>
            <person name="Overmann J."/>
            <person name="Amann R."/>
            <person name="Jetten M.S.M."/>
            <person name="Mascher T."/>
            <person name="Medema M.H."/>
            <person name="Devos D.P."/>
            <person name="Kaster A.-K."/>
            <person name="Ovreas L."/>
            <person name="Rohde M."/>
            <person name="Galperin M.Y."/>
            <person name="Jogler C."/>
        </authorList>
    </citation>
    <scope>NUCLEOTIDE SEQUENCE [LARGE SCALE GENOMIC DNA]</scope>
    <source>
        <strain evidence="3 4">CA12</strain>
    </source>
</reference>